<evidence type="ECO:0000313" key="3">
    <source>
        <dbReference type="EMBL" id="CAH0370680.1"/>
    </source>
</evidence>
<keyword evidence="1" id="KW-1133">Transmembrane helix</keyword>
<reference evidence="3" key="1">
    <citation type="submission" date="2021-11" db="EMBL/GenBank/DDBJ databases">
        <authorList>
            <consortium name="Genoscope - CEA"/>
            <person name="William W."/>
        </authorList>
    </citation>
    <scope>NUCLEOTIDE SEQUENCE</scope>
</reference>
<keyword evidence="1" id="KW-0812">Transmembrane</keyword>
<proteinExistence type="predicted"/>
<dbReference type="OrthoDB" id="443318at2759"/>
<accession>A0A8J2WIY3</accession>
<feature type="domain" description="Glycosyltransferase subfamily 4-like N-terminal" evidence="2">
    <location>
        <begin position="22"/>
        <end position="168"/>
    </location>
</feature>
<evidence type="ECO:0000256" key="1">
    <source>
        <dbReference type="SAM" id="Phobius"/>
    </source>
</evidence>
<evidence type="ECO:0000313" key="4">
    <source>
        <dbReference type="Proteomes" id="UP000789595"/>
    </source>
</evidence>
<keyword evidence="4" id="KW-1185">Reference proteome</keyword>
<evidence type="ECO:0000259" key="2">
    <source>
        <dbReference type="Pfam" id="PF13579"/>
    </source>
</evidence>
<dbReference type="PANTHER" id="PTHR45947">
    <property type="entry name" value="SULFOQUINOVOSYL TRANSFERASE SQD2"/>
    <property type="match status" value="1"/>
</dbReference>
<dbReference type="PANTHER" id="PTHR45947:SF3">
    <property type="entry name" value="SULFOQUINOVOSYL TRANSFERASE SQD2"/>
    <property type="match status" value="1"/>
</dbReference>
<name>A0A8J2WIY3_9STRA</name>
<dbReference type="GO" id="GO:0016757">
    <property type="term" value="F:glycosyltransferase activity"/>
    <property type="evidence" value="ECO:0007669"/>
    <property type="project" value="TreeGrafter"/>
</dbReference>
<dbReference type="EMBL" id="CAKKNE010000003">
    <property type="protein sequence ID" value="CAH0370680.1"/>
    <property type="molecule type" value="Genomic_DNA"/>
</dbReference>
<dbReference type="CDD" id="cd03801">
    <property type="entry name" value="GT4_PimA-like"/>
    <property type="match status" value="1"/>
</dbReference>
<sequence length="538" mass="59275">MDATQRRVLVAVPSTTDVVGAGGVAPRWANYVNELRRSGWLVDVWTVDAQDEGQRIPRVVHPFFPRTLTDAPSSLWTMRLWRRLRSEKRPRCVVVTDLFNDVNIALLCRAARVPLLYSIHTDGSKLPGGVPSLASASQACTAYLSAACATTSPSFARILADRGVIRAAKNVWTYRPPHTSDLRIDLTEDEIAAERRRLTDGHGATVLLLYAGRWSAEKRIGLLVRCVRQLPDVSLSLIGDAADESIAREIQQWHDPHKGVHVVRGMRRRGRELACSYAAADFLASASDFETFGNTCAEAAAVGTPALVQRGPGFVDQVSASPRWSSLSGEDSKEEDSPALYCSDRGALLDYASNDAAALVQTAVRALEPLRRDPERVRRAALDAERQGATISELVETVSCDDGRRPSYILLLLALFVGCVLRLFVEVYALYLRGLSNIVKCSSGRLMSWLRPPARRVRWAGSLVGRGCIVFRQNLASIRRFDLAEVDPLPINLVPSNPFEDYVECDVVKLEGLRETAATLTLPATSAARFRRRLSENS</sequence>
<gene>
    <name evidence="3" type="ORF">PECAL_3P05780</name>
</gene>
<organism evidence="3 4">
    <name type="scientific">Pelagomonas calceolata</name>
    <dbReference type="NCBI Taxonomy" id="35677"/>
    <lineage>
        <taxon>Eukaryota</taxon>
        <taxon>Sar</taxon>
        <taxon>Stramenopiles</taxon>
        <taxon>Ochrophyta</taxon>
        <taxon>Pelagophyceae</taxon>
        <taxon>Pelagomonadales</taxon>
        <taxon>Pelagomonadaceae</taxon>
        <taxon>Pelagomonas</taxon>
    </lineage>
</organism>
<dbReference type="Proteomes" id="UP000789595">
    <property type="component" value="Unassembled WGS sequence"/>
</dbReference>
<feature type="transmembrane region" description="Helical" evidence="1">
    <location>
        <begin position="408"/>
        <end position="431"/>
    </location>
</feature>
<protein>
    <recommendedName>
        <fullName evidence="2">Glycosyltransferase subfamily 4-like N-terminal domain-containing protein</fullName>
    </recommendedName>
</protein>
<keyword evidence="1" id="KW-0472">Membrane</keyword>
<dbReference type="Gene3D" id="3.40.50.2000">
    <property type="entry name" value="Glycogen Phosphorylase B"/>
    <property type="match status" value="2"/>
</dbReference>
<dbReference type="SUPFAM" id="SSF53756">
    <property type="entry name" value="UDP-Glycosyltransferase/glycogen phosphorylase"/>
    <property type="match status" value="1"/>
</dbReference>
<comment type="caution">
    <text evidence="3">The sequence shown here is derived from an EMBL/GenBank/DDBJ whole genome shotgun (WGS) entry which is preliminary data.</text>
</comment>
<dbReference type="AlphaFoldDB" id="A0A8J2WIY3"/>
<dbReference type="InterPro" id="IPR050194">
    <property type="entry name" value="Glycosyltransferase_grp1"/>
</dbReference>
<dbReference type="Pfam" id="PF13692">
    <property type="entry name" value="Glyco_trans_1_4"/>
    <property type="match status" value="1"/>
</dbReference>
<dbReference type="Pfam" id="PF13579">
    <property type="entry name" value="Glyco_trans_4_4"/>
    <property type="match status" value="1"/>
</dbReference>
<dbReference type="InterPro" id="IPR028098">
    <property type="entry name" value="Glyco_trans_4-like_N"/>
</dbReference>